<evidence type="ECO:0000256" key="5">
    <source>
        <dbReference type="ARBA" id="ARBA00022776"/>
    </source>
</evidence>
<dbReference type="GeneID" id="30989773"/>
<dbReference type="EMBL" id="KV453934">
    <property type="protein sequence ID" value="ODV72514.1"/>
    <property type="molecule type" value="Genomic_DNA"/>
</dbReference>
<protein>
    <recommendedName>
        <fullName evidence="3">Spindle assembly checkpoint component MAD1</fullName>
    </recommendedName>
    <alternativeName>
        <fullName evidence="8">Mitotic arrest deficient protein 1</fullName>
    </alternativeName>
</protein>
<dbReference type="Proteomes" id="UP000094389">
    <property type="component" value="Unassembled WGS sequence"/>
</dbReference>
<dbReference type="OrthoDB" id="331602at2759"/>
<dbReference type="GO" id="GO:0000776">
    <property type="term" value="C:kinetochore"/>
    <property type="evidence" value="ECO:0007669"/>
    <property type="project" value="TreeGrafter"/>
</dbReference>
<organism evidence="10 12">
    <name type="scientific">Cyberlindnera jadinii (strain ATCC 18201 / CBS 1600 / BCRC 20928 / JCM 3617 / NBRC 0987 / NRRL Y-1542)</name>
    <name type="common">Torula yeast</name>
    <name type="synonym">Candida utilis</name>
    <dbReference type="NCBI Taxonomy" id="983966"/>
    <lineage>
        <taxon>Eukaryota</taxon>
        <taxon>Fungi</taxon>
        <taxon>Dikarya</taxon>
        <taxon>Ascomycota</taxon>
        <taxon>Saccharomycotina</taxon>
        <taxon>Saccharomycetes</taxon>
        <taxon>Phaffomycetales</taxon>
        <taxon>Phaffomycetaceae</taxon>
        <taxon>Cyberlindnera</taxon>
    </lineage>
</organism>
<dbReference type="Gene3D" id="3.30.457.60">
    <property type="match status" value="1"/>
</dbReference>
<evidence type="ECO:0000256" key="9">
    <source>
        <dbReference type="SAM" id="Coils"/>
    </source>
</evidence>
<keyword evidence="7" id="KW-0131">Cell cycle</keyword>
<evidence type="ECO:0000313" key="11">
    <source>
        <dbReference type="EMBL" id="ODV72514.1"/>
    </source>
</evidence>
<dbReference type="GO" id="GO:0072686">
    <property type="term" value="C:mitotic spindle"/>
    <property type="evidence" value="ECO:0007669"/>
    <property type="project" value="TreeGrafter"/>
</dbReference>
<accession>A0A1E4RZ32</accession>
<feature type="coiled-coil region" evidence="9">
    <location>
        <begin position="17"/>
        <end position="55"/>
    </location>
</feature>
<reference evidence="12" key="2">
    <citation type="journal article" date="2015" name="J. Biotechnol.">
        <title>The structure of the Cyberlindnera jadinii genome and its relation to Candida utilis analyzed by the occurrence of single nucleotide polymorphisms.</title>
        <authorList>
            <person name="Rupp O."/>
            <person name="Brinkrolf K."/>
            <person name="Buerth C."/>
            <person name="Kunigo M."/>
            <person name="Schneider J."/>
            <person name="Jaenicke S."/>
            <person name="Goesmann A."/>
            <person name="Puehler A."/>
            <person name="Jaeger K.-E."/>
            <person name="Ernst J.F."/>
        </authorList>
    </citation>
    <scope>NUCLEOTIDE SEQUENCE [LARGE SCALE GENOMIC DNA]</scope>
    <source>
        <strain evidence="12">ATCC 18201 / CBS 1600 / BCRC 20928 / JCM 3617 / NBRC 0987 / NRRL Y-1542</strain>
    </source>
</reference>
<evidence type="ECO:0000313" key="10">
    <source>
        <dbReference type="EMBL" id="CEP24743.1"/>
    </source>
</evidence>
<dbReference type="GO" id="GO:0051301">
    <property type="term" value="P:cell division"/>
    <property type="evidence" value="ECO:0007669"/>
    <property type="project" value="UniProtKB-KW"/>
</dbReference>
<feature type="coiled-coil region" evidence="9">
    <location>
        <begin position="88"/>
        <end position="132"/>
    </location>
</feature>
<dbReference type="OMA" id="FGFIIEF"/>
<comment type="subcellular location">
    <subcellularLocation>
        <location evidence="1">Nucleus</location>
    </subcellularLocation>
</comment>
<reference evidence="11 13" key="3">
    <citation type="journal article" date="2016" name="Proc. Natl. Acad. Sci. U.S.A.">
        <title>Comparative genomics of biotechnologically important yeasts.</title>
        <authorList>
            <person name="Riley R."/>
            <person name="Haridas S."/>
            <person name="Wolfe K.H."/>
            <person name="Lopes M.R."/>
            <person name="Hittinger C.T."/>
            <person name="Goeker M."/>
            <person name="Salamov A.A."/>
            <person name="Wisecaver J.H."/>
            <person name="Long T.M."/>
            <person name="Calvey C.H."/>
            <person name="Aerts A.L."/>
            <person name="Barry K.W."/>
            <person name="Choi C."/>
            <person name="Clum A."/>
            <person name="Coughlan A.Y."/>
            <person name="Deshpande S."/>
            <person name="Douglass A.P."/>
            <person name="Hanson S.J."/>
            <person name="Klenk H.-P."/>
            <person name="LaButti K.M."/>
            <person name="Lapidus A."/>
            <person name="Lindquist E.A."/>
            <person name="Lipzen A.M."/>
            <person name="Meier-Kolthoff J.P."/>
            <person name="Ohm R.A."/>
            <person name="Otillar R.P."/>
            <person name="Pangilinan J.L."/>
            <person name="Peng Y."/>
            <person name="Rokas A."/>
            <person name="Rosa C.A."/>
            <person name="Scheuner C."/>
            <person name="Sibirny A.A."/>
            <person name="Slot J.C."/>
            <person name="Stielow J.B."/>
            <person name="Sun H."/>
            <person name="Kurtzman C.P."/>
            <person name="Blackwell M."/>
            <person name="Grigoriev I.V."/>
            <person name="Jeffries T.W."/>
        </authorList>
    </citation>
    <scope>NUCLEOTIDE SEQUENCE [LARGE SCALE GENOMIC DNA]</scope>
    <source>
        <strain evidence="13">ATCC 18201 / CBS 1600 / BCRC 20928 / JCM 3617 / NBRC 0987 / NRRL Y-1542</strain>
        <strain evidence="11">NRRL Y-1542</strain>
    </source>
</reference>
<evidence type="ECO:0000256" key="4">
    <source>
        <dbReference type="ARBA" id="ARBA00022618"/>
    </source>
</evidence>
<proteinExistence type="inferred from homology"/>
<dbReference type="InterPro" id="IPR008672">
    <property type="entry name" value="Mad1"/>
</dbReference>
<keyword evidence="6" id="KW-0539">Nucleus</keyword>
<dbReference type="STRING" id="983966.A0A0H5C927"/>
<dbReference type="PANTHER" id="PTHR23168">
    <property type="entry name" value="MITOTIC SPINDLE ASSEMBLY CHECKPOINT PROTEIN MAD1 MITOTIC ARREST DEFICIENT-LIKE PROTEIN 1"/>
    <property type="match status" value="1"/>
</dbReference>
<dbReference type="Proteomes" id="UP000038830">
    <property type="component" value="Unassembled WGS sequence"/>
</dbReference>
<comment type="similarity">
    <text evidence="2">Belongs to the MAD1 family.</text>
</comment>
<evidence type="ECO:0000313" key="13">
    <source>
        <dbReference type="Proteomes" id="UP000094389"/>
    </source>
</evidence>
<dbReference type="GO" id="GO:0051315">
    <property type="term" value="P:attachment of mitotic spindle microtubules to kinetochore"/>
    <property type="evidence" value="ECO:0007669"/>
    <property type="project" value="TreeGrafter"/>
</dbReference>
<dbReference type="RefSeq" id="XP_020069553.1">
    <property type="nucleotide sequence ID" value="XM_020215377.1"/>
</dbReference>
<feature type="coiled-coil region" evidence="9">
    <location>
        <begin position="500"/>
        <end position="527"/>
    </location>
</feature>
<accession>A0A0H5C927</accession>
<sequence length="621" mass="72784">MDSSPFIEKPMDASVELNKLKFQLKDLQTELSLKKIEHEEEVHGLKKELEQCQLKSHQFESDSIYYYTQNKQNCEKLESMEKECCGRTTRLETTIDALKKELKSLKSVEEANEQLTSELKLLQQQHSMCKEQLKDSESVRDGLQKEVDSLHSDVTHWKLQNELKQDEVLKLQRQIQTVDNSEELKSISKQLSNQVSYIKELELKNLNQAESLKQLQLQKLNNEVLQNENRSFQVKLQSMDKLKDELDSTTLELLQLKQESSKWNLYLDKFPNIEELLPKFKSLQDENLLLKDQLNKQTLEQSQLQFQLNNIKVKLENQEDEMTRVKSNWENVLKINHELEQQRDLSLEESKYLRQQLGLDDGDDMTEYVKNLETLVDNYKEKVDDLTKSLSKGNVEVQQKKRKLSTSADFEDFQSLKQLNGQLQLEMSQLMNENALLIKQLESIQDIKEQKLRILQLRDNPFTKDQFVKRKQLELLQKSNESLLNQSHLKEDEKVPKAVYEEQNFAIVQLQDQLANLQKKNQRLLTTFKAKSSELLALIKLLFGYQVTLQSDDKVKLTSKYSKLGNSNILIDHKQMTLKRTGDDVDFNTKFDDLIGYWINEKGEIPMLLSALNIELYSNLE</sequence>
<dbReference type="PANTHER" id="PTHR23168:SF0">
    <property type="entry name" value="MITOTIC SPINDLE ASSEMBLY CHECKPOINT PROTEIN MAD1"/>
    <property type="match status" value="1"/>
</dbReference>
<feature type="coiled-coil region" evidence="9">
    <location>
        <begin position="198"/>
        <end position="328"/>
    </location>
</feature>
<evidence type="ECO:0000256" key="2">
    <source>
        <dbReference type="ARBA" id="ARBA00008029"/>
    </source>
</evidence>
<evidence type="ECO:0000313" key="12">
    <source>
        <dbReference type="Proteomes" id="UP000038830"/>
    </source>
</evidence>
<dbReference type="EMBL" id="CDQK01000006">
    <property type="protein sequence ID" value="CEP24743.1"/>
    <property type="molecule type" value="Genomic_DNA"/>
</dbReference>
<dbReference type="AlphaFoldDB" id="A0A0H5C927"/>
<dbReference type="Pfam" id="PF05557">
    <property type="entry name" value="MAD"/>
    <property type="match status" value="1"/>
</dbReference>
<gene>
    <name evidence="10" type="primary">mad1</name>
    <name evidence="10" type="ORF">BN1211_5646</name>
    <name evidence="11" type="ORF">CYBJADRAFT_168448</name>
</gene>
<keyword evidence="9" id="KW-0175">Coiled coil</keyword>
<reference evidence="10" key="1">
    <citation type="submission" date="2014-12" db="EMBL/GenBank/DDBJ databases">
        <authorList>
            <person name="Jaenicke S."/>
        </authorList>
    </citation>
    <scope>NUCLEOTIDE SEQUENCE [LARGE SCALE GENOMIC DNA]</scope>
    <source>
        <strain evidence="10">CBS1600</strain>
    </source>
</reference>
<dbReference type="GO" id="GO:0005635">
    <property type="term" value="C:nuclear envelope"/>
    <property type="evidence" value="ECO:0007669"/>
    <property type="project" value="TreeGrafter"/>
</dbReference>
<evidence type="ECO:0000256" key="6">
    <source>
        <dbReference type="ARBA" id="ARBA00023242"/>
    </source>
</evidence>
<keyword evidence="13" id="KW-1185">Reference proteome</keyword>
<feature type="coiled-coil region" evidence="9">
    <location>
        <begin position="413"/>
        <end position="447"/>
    </location>
</feature>
<evidence type="ECO:0000256" key="8">
    <source>
        <dbReference type="ARBA" id="ARBA00032890"/>
    </source>
</evidence>
<name>A0A0H5C927_CYBJN</name>
<evidence type="ECO:0000256" key="1">
    <source>
        <dbReference type="ARBA" id="ARBA00004123"/>
    </source>
</evidence>
<evidence type="ECO:0000256" key="7">
    <source>
        <dbReference type="ARBA" id="ARBA00023306"/>
    </source>
</evidence>
<keyword evidence="4" id="KW-0132">Cell division</keyword>
<evidence type="ECO:0000256" key="3">
    <source>
        <dbReference type="ARBA" id="ARBA00022019"/>
    </source>
</evidence>
<dbReference type="GO" id="GO:0007094">
    <property type="term" value="P:mitotic spindle assembly checkpoint signaling"/>
    <property type="evidence" value="ECO:0007669"/>
    <property type="project" value="InterPro"/>
</dbReference>
<keyword evidence="5" id="KW-0498">Mitosis</keyword>